<dbReference type="RefSeq" id="WP_216062740.1">
    <property type="nucleotide sequence ID" value="NZ_JAHKPP010000005.1"/>
</dbReference>
<sequence length="278" mass="30227">MTPIYDLHCHSFYSDGILSPNDLVSRAKAHNVSYLALTDHDTTQGIAVAQKAAKDAGIDLIPGIEFSTQWYGRGIHIVGLNIDLDAESLINGVAKQENSREQRARAIAERLAAKGYDGAYEGAQKYSGSELLGRPHFAKYLVEIGAVKSVAQAFKRYLGAGKVGDVKQMWPDFDEVIGWIKGAGGVAVLAHPDKYDMTRTKLRLLTADFAEAGGEAIEVISGKQKAGLAADMQRIADMFGLHSSCGSDFHSPGQPWQELGAFEAMPKNARPVWEFWST</sequence>
<dbReference type="InterPro" id="IPR003141">
    <property type="entry name" value="Pol/His_phosphatase_N"/>
</dbReference>
<reference evidence="2" key="1">
    <citation type="submission" date="2023-07" db="EMBL/GenBank/DDBJ databases">
        <title>Genome content predicts the carbon catabolic preferences of heterotrophic bacteria.</title>
        <authorList>
            <person name="Gralka M."/>
        </authorList>
    </citation>
    <scope>NUCLEOTIDE SEQUENCE</scope>
    <source>
        <strain evidence="2">I3M17_2</strain>
    </source>
</reference>
<dbReference type="PANTHER" id="PTHR42924:SF3">
    <property type="entry name" value="POLYMERASE_HISTIDINOL PHOSPHATASE N-TERMINAL DOMAIN-CONTAINING PROTEIN"/>
    <property type="match status" value="1"/>
</dbReference>
<dbReference type="Proteomes" id="UP001169760">
    <property type="component" value="Unassembled WGS sequence"/>
</dbReference>
<dbReference type="GO" id="GO:0004534">
    <property type="term" value="F:5'-3' RNA exonuclease activity"/>
    <property type="evidence" value="ECO:0007669"/>
    <property type="project" value="TreeGrafter"/>
</dbReference>
<proteinExistence type="predicted"/>
<dbReference type="InterPro" id="IPR052018">
    <property type="entry name" value="PHP_domain"/>
</dbReference>
<dbReference type="CDD" id="cd07438">
    <property type="entry name" value="PHP_HisPPase_AMP"/>
    <property type="match status" value="1"/>
</dbReference>
<protein>
    <submittedName>
        <fullName evidence="2">PHP domain-containing protein</fullName>
    </submittedName>
</protein>
<dbReference type="GO" id="GO:0035312">
    <property type="term" value="F:5'-3' DNA exonuclease activity"/>
    <property type="evidence" value="ECO:0007669"/>
    <property type="project" value="TreeGrafter"/>
</dbReference>
<feature type="domain" description="Polymerase/histidinol phosphatase N-terminal" evidence="1">
    <location>
        <begin position="5"/>
        <end position="70"/>
    </location>
</feature>
<name>A0AAW7X910_9GAMM</name>
<dbReference type="PANTHER" id="PTHR42924">
    <property type="entry name" value="EXONUCLEASE"/>
    <property type="match status" value="1"/>
</dbReference>
<dbReference type="EMBL" id="JAUOPB010000013">
    <property type="protein sequence ID" value="MDO6424206.1"/>
    <property type="molecule type" value="Genomic_DNA"/>
</dbReference>
<organism evidence="2 3">
    <name type="scientific">Saccharophagus degradans</name>
    <dbReference type="NCBI Taxonomy" id="86304"/>
    <lineage>
        <taxon>Bacteria</taxon>
        <taxon>Pseudomonadati</taxon>
        <taxon>Pseudomonadota</taxon>
        <taxon>Gammaproteobacteria</taxon>
        <taxon>Cellvibrionales</taxon>
        <taxon>Cellvibrionaceae</taxon>
        <taxon>Saccharophagus</taxon>
    </lineage>
</organism>
<gene>
    <name evidence="2" type="ORF">Q4521_17105</name>
</gene>
<dbReference type="InterPro" id="IPR004013">
    <property type="entry name" value="PHP_dom"/>
</dbReference>
<evidence type="ECO:0000259" key="1">
    <source>
        <dbReference type="SMART" id="SM00481"/>
    </source>
</evidence>
<evidence type="ECO:0000313" key="2">
    <source>
        <dbReference type="EMBL" id="MDO6424206.1"/>
    </source>
</evidence>
<evidence type="ECO:0000313" key="3">
    <source>
        <dbReference type="Proteomes" id="UP001169760"/>
    </source>
</evidence>
<dbReference type="AlphaFoldDB" id="A0AAW7X910"/>
<accession>A0AAW7X910</accession>
<comment type="caution">
    <text evidence="2">The sequence shown here is derived from an EMBL/GenBank/DDBJ whole genome shotgun (WGS) entry which is preliminary data.</text>
</comment>
<dbReference type="Pfam" id="PF02811">
    <property type="entry name" value="PHP"/>
    <property type="match status" value="1"/>
</dbReference>
<dbReference type="SMART" id="SM00481">
    <property type="entry name" value="POLIIIAc"/>
    <property type="match status" value="1"/>
</dbReference>